<dbReference type="OrthoDB" id="1953500at2"/>
<organism evidence="1 2">
    <name type="scientific">Desulfitobacterium dichloroeliminans (strain LMG P-21439 / DCA1)</name>
    <dbReference type="NCBI Taxonomy" id="871963"/>
    <lineage>
        <taxon>Bacteria</taxon>
        <taxon>Bacillati</taxon>
        <taxon>Bacillota</taxon>
        <taxon>Clostridia</taxon>
        <taxon>Eubacteriales</taxon>
        <taxon>Desulfitobacteriaceae</taxon>
        <taxon>Desulfitobacterium</taxon>
    </lineage>
</organism>
<dbReference type="Proteomes" id="UP000010797">
    <property type="component" value="Chromosome"/>
</dbReference>
<dbReference type="RefSeq" id="WP_015262767.1">
    <property type="nucleotide sequence ID" value="NC_019903.1"/>
</dbReference>
<evidence type="ECO:0008006" key="3">
    <source>
        <dbReference type="Google" id="ProtNLM"/>
    </source>
</evidence>
<evidence type="ECO:0000313" key="2">
    <source>
        <dbReference type="Proteomes" id="UP000010797"/>
    </source>
</evidence>
<protein>
    <recommendedName>
        <fullName evidence="3">DUF2953 domain-containing protein</fullName>
    </recommendedName>
</protein>
<keyword evidence="2" id="KW-1185">Reference proteome</keyword>
<dbReference type="eggNOG" id="ENOG50330CC">
    <property type="taxonomic scope" value="Bacteria"/>
</dbReference>
<dbReference type="HOGENOM" id="CLU_097083_2_0_9"/>
<evidence type="ECO:0000313" key="1">
    <source>
        <dbReference type="EMBL" id="AGA69795.1"/>
    </source>
</evidence>
<accession>L0F9U3</accession>
<dbReference type="InterPro" id="IPR021338">
    <property type="entry name" value="DUF2953"/>
</dbReference>
<dbReference type="Pfam" id="PF11167">
    <property type="entry name" value="DUF2953"/>
    <property type="match status" value="1"/>
</dbReference>
<reference evidence="2" key="1">
    <citation type="submission" date="2012-02" db="EMBL/GenBank/DDBJ databases">
        <title>Complete sequence of Desulfitobacterium dichloroeliminans LMG P-21439.</title>
        <authorList>
            <person name="Lucas S."/>
            <person name="Han J."/>
            <person name="Lapidus A."/>
            <person name="Cheng J.-F."/>
            <person name="Goodwin L."/>
            <person name="Pitluck S."/>
            <person name="Peters L."/>
            <person name="Ovchinnikova G."/>
            <person name="Teshima H."/>
            <person name="Detter J.C."/>
            <person name="Han C."/>
            <person name="Tapia R."/>
            <person name="Land M."/>
            <person name="Hauser L."/>
            <person name="Kyrpides N."/>
            <person name="Ivanova N."/>
            <person name="Pagani I."/>
            <person name="Kruse T."/>
            <person name="de Vos W.M."/>
            <person name="Boon N."/>
            <person name="Smidt H."/>
            <person name="Woyke T."/>
        </authorList>
    </citation>
    <scope>NUCLEOTIDE SEQUENCE [LARGE SCALE GENOMIC DNA]</scope>
    <source>
        <strain evidence="2">LMG P-21439 / DCA1</strain>
    </source>
</reference>
<dbReference type="AlphaFoldDB" id="L0F9U3"/>
<gene>
    <name evidence="1" type="ordered locus">Desdi_2371</name>
</gene>
<dbReference type="STRING" id="871963.Desdi_2371"/>
<dbReference type="KEGG" id="ddl:Desdi_2371"/>
<dbReference type="EMBL" id="CP003344">
    <property type="protein sequence ID" value="AGA69795.1"/>
    <property type="molecule type" value="Genomic_DNA"/>
</dbReference>
<sequence>MQILALLVAALLWLGVILWIHAKLDFRYRRYEENDDIEVELSACRGLWKFNMSIPTVQLAWEDGPIIETTQETEAPTGEKRVGFQALKVRYLRIGFLYELFPDIPSLIIEFKRVKKKFYRGIHCTSFDWEIEYGHENPATTAIVAGSFWGMIGYSLSRMYNQITMDTQEPRIMVTPQFKKPGFSCDIQCSFHLRIAHIMLAGWDLSRIFLRRILR</sequence>
<proteinExistence type="predicted"/>
<name>L0F9U3_DESDL</name>